<dbReference type="AlphaFoldDB" id="A0A3Q8X6C7"/>
<dbReference type="PANTHER" id="PTHR21310:SF40">
    <property type="entry name" value="AMINOGLYCOSIDE PHOSPHOTRANSFERASE DOMAIN-CONTAINING PROTEIN-RELATED"/>
    <property type="match status" value="1"/>
</dbReference>
<dbReference type="SUPFAM" id="SSF56112">
    <property type="entry name" value="Protein kinase-like (PK-like)"/>
    <property type="match status" value="1"/>
</dbReference>
<feature type="domain" description="Aminoglycoside phosphotransferase" evidence="1">
    <location>
        <begin position="23"/>
        <end position="218"/>
    </location>
</feature>
<dbReference type="RefSeq" id="WP_126016900.1">
    <property type="nucleotide sequence ID" value="NZ_CP034437.1"/>
</dbReference>
<proteinExistence type="predicted"/>
<evidence type="ECO:0000313" key="3">
    <source>
        <dbReference type="Proteomes" id="UP000272528"/>
    </source>
</evidence>
<dbReference type="OrthoDB" id="9800774at2"/>
<evidence type="ECO:0000313" key="2">
    <source>
        <dbReference type="EMBL" id="AZN41193.1"/>
    </source>
</evidence>
<evidence type="ECO:0000259" key="1">
    <source>
        <dbReference type="Pfam" id="PF01636"/>
    </source>
</evidence>
<dbReference type="InterPro" id="IPR002575">
    <property type="entry name" value="Aminoglycoside_PTrfase"/>
</dbReference>
<keyword evidence="3" id="KW-1185">Reference proteome</keyword>
<sequence length="279" mass="31576">MMLGKCVGVGSSCEVYEWGEHTGKVVKLYHSNWRQEDVQREYRNCSVAWNSSLPVPRPYEMVTWEDRHGIVYEGIAGETLVNRIIQSLHALEPYDVDEENHELRQYARVLNAIHHASGEGIMTSQRDNLKAIIGHPAPLTIDELAELHAYLDRLPIKKQLCHGDTNFSNLLIDGDRLVMIDWMHAAIGNPEADVAEVCVAIEYASLPPETPAEVDRYFQSVRQTAYRIFVDEYCKLSGITEAEIRAWYPPVAARSMASGALSAEHVKKLAEMIRERIMG</sequence>
<reference evidence="3" key="1">
    <citation type="submission" date="2018-12" db="EMBL/GenBank/DDBJ databases">
        <title>Genome sequence of Peanibacillus sp.</title>
        <authorList>
            <person name="Subramani G."/>
            <person name="Srinivasan S."/>
            <person name="Kim M.K."/>
        </authorList>
    </citation>
    <scope>NUCLEOTIDE SEQUENCE [LARGE SCALE GENOMIC DNA]</scope>
    <source>
        <strain evidence="3">18JY67-1</strain>
    </source>
</reference>
<dbReference type="InterPro" id="IPR051678">
    <property type="entry name" value="AGP_Transferase"/>
</dbReference>
<organism evidence="2 3">
    <name type="scientific">Paenibacillus albus</name>
    <dbReference type="NCBI Taxonomy" id="2495582"/>
    <lineage>
        <taxon>Bacteria</taxon>
        <taxon>Bacillati</taxon>
        <taxon>Bacillota</taxon>
        <taxon>Bacilli</taxon>
        <taxon>Bacillales</taxon>
        <taxon>Paenibacillaceae</taxon>
        <taxon>Paenibacillus</taxon>
    </lineage>
</organism>
<dbReference type="KEGG" id="palb:EJC50_17080"/>
<dbReference type="EMBL" id="CP034437">
    <property type="protein sequence ID" value="AZN41193.1"/>
    <property type="molecule type" value="Genomic_DNA"/>
</dbReference>
<accession>A0A3Q8X6C7</accession>
<dbReference type="PANTHER" id="PTHR21310">
    <property type="entry name" value="AMINOGLYCOSIDE PHOSPHOTRANSFERASE-RELATED-RELATED"/>
    <property type="match status" value="1"/>
</dbReference>
<gene>
    <name evidence="2" type="ORF">EJC50_17080</name>
</gene>
<dbReference type="Gene3D" id="3.90.1200.10">
    <property type="match status" value="1"/>
</dbReference>
<name>A0A3Q8X6C7_9BACL</name>
<dbReference type="Proteomes" id="UP000272528">
    <property type="component" value="Chromosome"/>
</dbReference>
<dbReference type="Pfam" id="PF01636">
    <property type="entry name" value="APH"/>
    <property type="match status" value="1"/>
</dbReference>
<protein>
    <recommendedName>
        <fullName evidence="1">Aminoglycoside phosphotransferase domain-containing protein</fullName>
    </recommendedName>
</protein>
<dbReference type="InterPro" id="IPR011009">
    <property type="entry name" value="Kinase-like_dom_sf"/>
</dbReference>